<dbReference type="OrthoDB" id="9810734at2"/>
<organism evidence="4 5">
    <name type="scientific">Kribbella pittospori</name>
    <dbReference type="NCBI Taxonomy" id="722689"/>
    <lineage>
        <taxon>Bacteria</taxon>
        <taxon>Bacillati</taxon>
        <taxon>Actinomycetota</taxon>
        <taxon>Actinomycetes</taxon>
        <taxon>Propionibacteriales</taxon>
        <taxon>Kribbellaceae</taxon>
        <taxon>Kribbella</taxon>
    </lineage>
</organism>
<dbReference type="SUPFAM" id="SSF51735">
    <property type="entry name" value="NAD(P)-binding Rossmann-fold domains"/>
    <property type="match status" value="1"/>
</dbReference>
<dbReference type="Proteomes" id="UP000291144">
    <property type="component" value="Unassembled WGS sequence"/>
</dbReference>
<dbReference type="Pfam" id="PF00106">
    <property type="entry name" value="adh_short"/>
    <property type="match status" value="1"/>
</dbReference>
<reference evidence="4 5" key="1">
    <citation type="submission" date="2019-02" db="EMBL/GenBank/DDBJ databases">
        <title>Kribbella capetownensis sp. nov. and Kribbella speibonae sp. nov., isolated from soil.</title>
        <authorList>
            <person name="Curtis S.M."/>
            <person name="Norton I."/>
            <person name="Everest G.J."/>
            <person name="Meyers P.R."/>
        </authorList>
    </citation>
    <scope>NUCLEOTIDE SEQUENCE [LARGE SCALE GENOMIC DNA]</scope>
    <source>
        <strain evidence="4 5">NRRL B-24813</strain>
    </source>
</reference>
<dbReference type="InterPro" id="IPR036291">
    <property type="entry name" value="NAD(P)-bd_dom_sf"/>
</dbReference>
<dbReference type="PRINTS" id="PR00081">
    <property type="entry name" value="GDHRDH"/>
</dbReference>
<evidence type="ECO:0000256" key="3">
    <source>
        <dbReference type="SAM" id="MobiDB-lite"/>
    </source>
</evidence>
<comment type="caution">
    <text evidence="4">The sequence shown here is derived from an EMBL/GenBank/DDBJ whole genome shotgun (WGS) entry which is preliminary data.</text>
</comment>
<dbReference type="Gene3D" id="3.40.50.720">
    <property type="entry name" value="NAD(P)-binding Rossmann-like Domain"/>
    <property type="match status" value="1"/>
</dbReference>
<dbReference type="PANTHER" id="PTHR42879:SF2">
    <property type="entry name" value="3-OXOACYL-[ACYL-CARRIER-PROTEIN] REDUCTASE FABG"/>
    <property type="match status" value="1"/>
</dbReference>
<dbReference type="EMBL" id="SJKB01000003">
    <property type="protein sequence ID" value="TCC63463.1"/>
    <property type="molecule type" value="Genomic_DNA"/>
</dbReference>
<feature type="region of interest" description="Disordered" evidence="3">
    <location>
        <begin position="263"/>
        <end position="287"/>
    </location>
</feature>
<evidence type="ECO:0000313" key="5">
    <source>
        <dbReference type="Proteomes" id="UP000291144"/>
    </source>
</evidence>
<dbReference type="PANTHER" id="PTHR42879">
    <property type="entry name" value="3-OXOACYL-(ACYL-CARRIER-PROTEIN) REDUCTASE"/>
    <property type="match status" value="1"/>
</dbReference>
<evidence type="ECO:0000256" key="2">
    <source>
        <dbReference type="RuleBase" id="RU000363"/>
    </source>
</evidence>
<accession>A0A4R0KRB4</accession>
<proteinExistence type="inferred from homology"/>
<keyword evidence="5" id="KW-1185">Reference proteome</keyword>
<evidence type="ECO:0000256" key="1">
    <source>
        <dbReference type="ARBA" id="ARBA00006484"/>
    </source>
</evidence>
<comment type="similarity">
    <text evidence="1 2">Belongs to the short-chain dehydrogenases/reductases (SDR) family.</text>
</comment>
<gene>
    <name evidence="4" type="ORF">E0H73_13585</name>
</gene>
<dbReference type="InterPro" id="IPR002347">
    <property type="entry name" value="SDR_fam"/>
</dbReference>
<sequence>MLGFVNVRRPLAGRVALVTGAGGGIGRAIAEELSAAGAVVAVVARSQARAGATVNAVRTAGGRAAPFSADLHDLGSVPCLIHGIERELGEVDILVNNTATVMPLGPVTGVQPAAVLRALTLNVGSVITLAGAVIPGMSRRGWGRITNISGIPGNRASTPGGNVYAACVAALESHTLNLAAELAGSGVTANAFRTQRIYTSLRAWLETIDRDHIEDPLIRRFVTSQIDVDVIDSTGPARNLLTHVLGTESGHIWDLVRNRPLRRKTPDASGDELDTSATSRPDSGRPG</sequence>
<dbReference type="PRINTS" id="PR00080">
    <property type="entry name" value="SDRFAMILY"/>
</dbReference>
<dbReference type="CDD" id="cd05233">
    <property type="entry name" value="SDR_c"/>
    <property type="match status" value="1"/>
</dbReference>
<evidence type="ECO:0000313" key="4">
    <source>
        <dbReference type="EMBL" id="TCC63463.1"/>
    </source>
</evidence>
<dbReference type="AlphaFoldDB" id="A0A4R0KRB4"/>
<name>A0A4R0KRB4_9ACTN</name>
<dbReference type="InterPro" id="IPR050259">
    <property type="entry name" value="SDR"/>
</dbReference>
<protein>
    <submittedName>
        <fullName evidence="4">SDR family NAD(P)-dependent oxidoreductase</fullName>
    </submittedName>
</protein>